<keyword evidence="3" id="KW-1185">Reference proteome</keyword>
<reference evidence="2 3" key="1">
    <citation type="submission" date="2019-03" db="EMBL/GenBank/DDBJ databases">
        <authorList>
            <person name="Kim M.K.M."/>
        </authorList>
    </citation>
    <scope>NUCLEOTIDE SEQUENCE [LARGE SCALE GENOMIC DNA]</scope>
    <source>
        <strain evidence="2 3">17J68-15</strain>
    </source>
</reference>
<proteinExistence type="predicted"/>
<feature type="chain" id="PRO_5020499440" description="Lipoprotein" evidence="1">
    <location>
        <begin position="21"/>
        <end position="234"/>
    </location>
</feature>
<dbReference type="EMBL" id="SKFH01000002">
    <property type="protein sequence ID" value="TCZ74555.1"/>
    <property type="molecule type" value="Genomic_DNA"/>
</dbReference>
<dbReference type="AlphaFoldDB" id="A0A4R4E9S2"/>
<organism evidence="2 3">
    <name type="scientific">Flaviaesturariibacter aridisoli</name>
    <dbReference type="NCBI Taxonomy" id="2545761"/>
    <lineage>
        <taxon>Bacteria</taxon>
        <taxon>Pseudomonadati</taxon>
        <taxon>Bacteroidota</taxon>
        <taxon>Chitinophagia</taxon>
        <taxon>Chitinophagales</taxon>
        <taxon>Chitinophagaceae</taxon>
        <taxon>Flaviaestuariibacter</taxon>
    </lineage>
</organism>
<dbReference type="Proteomes" id="UP000295164">
    <property type="component" value="Unassembled WGS sequence"/>
</dbReference>
<dbReference type="RefSeq" id="WP_131850600.1">
    <property type="nucleotide sequence ID" value="NZ_SKFH01000002.1"/>
</dbReference>
<keyword evidence="1" id="KW-0732">Signal</keyword>
<gene>
    <name evidence="2" type="ORF">E0486_02710</name>
</gene>
<sequence>MRKFGIPALTLLLIAGVQFACKKSNSGNLDGTYQSNGAMSVGPLRMYVAGSVITDTSVTGPYGRRYTAGNLDPSMGFLPGAGTATMPFTYKVTINNLEGTIFFEGQAPVTVDIRHTPERLLLAARDSSAYSYNSPDDRCGQLLRRVTLDHSDSACYAMPVSSFSNSYCKYRDVFPLEVAGPALHVPTMMLAINSNGCGRRLINAWGRFDPAVAVTLQAGDTILVQERTLPLYEQ</sequence>
<feature type="signal peptide" evidence="1">
    <location>
        <begin position="1"/>
        <end position="20"/>
    </location>
</feature>
<evidence type="ECO:0000313" key="3">
    <source>
        <dbReference type="Proteomes" id="UP000295164"/>
    </source>
</evidence>
<evidence type="ECO:0008006" key="4">
    <source>
        <dbReference type="Google" id="ProtNLM"/>
    </source>
</evidence>
<comment type="caution">
    <text evidence="2">The sequence shown here is derived from an EMBL/GenBank/DDBJ whole genome shotgun (WGS) entry which is preliminary data.</text>
</comment>
<accession>A0A4R4E9S2</accession>
<evidence type="ECO:0000313" key="2">
    <source>
        <dbReference type="EMBL" id="TCZ74555.1"/>
    </source>
</evidence>
<evidence type="ECO:0000256" key="1">
    <source>
        <dbReference type="SAM" id="SignalP"/>
    </source>
</evidence>
<name>A0A4R4E9S2_9BACT</name>
<protein>
    <recommendedName>
        <fullName evidence="4">Lipoprotein</fullName>
    </recommendedName>
</protein>